<dbReference type="OrthoDB" id="8193468at2759"/>
<protein>
    <submittedName>
        <fullName evidence="2">Uncharacterized protein LOC127750268</fullName>
    </submittedName>
</protein>
<dbReference type="GeneID" id="127750268"/>
<dbReference type="RefSeq" id="XP_052127394.1">
    <property type="nucleotide sequence ID" value="XM_052271434.1"/>
</dbReference>
<dbReference type="Proteomes" id="UP000504606">
    <property type="component" value="Unplaced"/>
</dbReference>
<dbReference type="AlphaFoldDB" id="A0A9C6XQD9"/>
<dbReference type="KEGG" id="foc:127750268"/>
<proteinExistence type="predicted"/>
<name>A0A9C6XQD9_FRAOC</name>
<evidence type="ECO:0000313" key="2">
    <source>
        <dbReference type="RefSeq" id="XP_052127394.1"/>
    </source>
</evidence>
<accession>A0A9C6XQD9</accession>
<sequence length="131" mass="15178">MKEGMAKSFCVVFPKFANTDDKERPWSPVFSPLGPSGYIANASRSFMRENPQRPTRAKKRKTTEKDCEWDDDDIRILGLINPGKSEKSEILDGMAKCFEVRNAERLRRESITFFMLKYPQFNKYEGEVVSI</sequence>
<gene>
    <name evidence="2" type="primary">LOC127750268</name>
</gene>
<reference evidence="2" key="1">
    <citation type="submission" date="2025-08" db="UniProtKB">
        <authorList>
            <consortium name="RefSeq"/>
        </authorList>
    </citation>
    <scope>IDENTIFICATION</scope>
    <source>
        <tissue evidence="2">Whole organism</tissue>
    </source>
</reference>
<organism evidence="1 2">
    <name type="scientific">Frankliniella occidentalis</name>
    <name type="common">Western flower thrips</name>
    <name type="synonym">Euthrips occidentalis</name>
    <dbReference type="NCBI Taxonomy" id="133901"/>
    <lineage>
        <taxon>Eukaryota</taxon>
        <taxon>Metazoa</taxon>
        <taxon>Ecdysozoa</taxon>
        <taxon>Arthropoda</taxon>
        <taxon>Hexapoda</taxon>
        <taxon>Insecta</taxon>
        <taxon>Pterygota</taxon>
        <taxon>Neoptera</taxon>
        <taxon>Paraneoptera</taxon>
        <taxon>Thysanoptera</taxon>
        <taxon>Terebrantia</taxon>
        <taxon>Thripoidea</taxon>
        <taxon>Thripidae</taxon>
        <taxon>Frankliniella</taxon>
    </lineage>
</organism>
<evidence type="ECO:0000313" key="1">
    <source>
        <dbReference type="Proteomes" id="UP000504606"/>
    </source>
</evidence>
<keyword evidence="1" id="KW-1185">Reference proteome</keyword>